<accession>A0A4C1V4H5</accession>
<comment type="caution">
    <text evidence="1">The sequence shown here is derived from an EMBL/GenBank/DDBJ whole genome shotgun (WGS) entry which is preliminary data.</text>
</comment>
<protein>
    <submittedName>
        <fullName evidence="1">Uncharacterized protein</fullName>
    </submittedName>
</protein>
<keyword evidence="2" id="KW-1185">Reference proteome</keyword>
<dbReference type="AlphaFoldDB" id="A0A4C1V4H5"/>
<proteinExistence type="predicted"/>
<organism evidence="1 2">
    <name type="scientific">Eumeta variegata</name>
    <name type="common">Bagworm moth</name>
    <name type="synonym">Eumeta japonica</name>
    <dbReference type="NCBI Taxonomy" id="151549"/>
    <lineage>
        <taxon>Eukaryota</taxon>
        <taxon>Metazoa</taxon>
        <taxon>Ecdysozoa</taxon>
        <taxon>Arthropoda</taxon>
        <taxon>Hexapoda</taxon>
        <taxon>Insecta</taxon>
        <taxon>Pterygota</taxon>
        <taxon>Neoptera</taxon>
        <taxon>Endopterygota</taxon>
        <taxon>Lepidoptera</taxon>
        <taxon>Glossata</taxon>
        <taxon>Ditrysia</taxon>
        <taxon>Tineoidea</taxon>
        <taxon>Psychidae</taxon>
        <taxon>Oiketicinae</taxon>
        <taxon>Eumeta</taxon>
    </lineage>
</organism>
<dbReference type="Proteomes" id="UP000299102">
    <property type="component" value="Unassembled WGS sequence"/>
</dbReference>
<evidence type="ECO:0000313" key="1">
    <source>
        <dbReference type="EMBL" id="GBP33410.1"/>
    </source>
</evidence>
<name>A0A4C1V4H5_EUMVA</name>
<gene>
    <name evidence="1" type="ORF">EVAR_6758_1</name>
</gene>
<reference evidence="1 2" key="1">
    <citation type="journal article" date="2019" name="Commun. Biol.">
        <title>The bagworm genome reveals a unique fibroin gene that provides high tensile strength.</title>
        <authorList>
            <person name="Kono N."/>
            <person name="Nakamura H."/>
            <person name="Ohtoshi R."/>
            <person name="Tomita M."/>
            <person name="Numata K."/>
            <person name="Arakawa K."/>
        </authorList>
    </citation>
    <scope>NUCLEOTIDE SEQUENCE [LARGE SCALE GENOMIC DNA]</scope>
</reference>
<evidence type="ECO:0000313" key="2">
    <source>
        <dbReference type="Proteomes" id="UP000299102"/>
    </source>
</evidence>
<dbReference type="EMBL" id="BGZK01000273">
    <property type="protein sequence ID" value="GBP33410.1"/>
    <property type="molecule type" value="Genomic_DNA"/>
</dbReference>
<sequence>MVPLSILICQSTAYTPQCSRIHTAQQSAFDQNYDCVKRISPVGKSCNIAAGKSESHFVELSLWDEFVPHLRRARPSRGSSARLESMENILQLSIWLNQLACVRRRRPARLTAVEYAASGMRASSARE</sequence>